<dbReference type="Proteomes" id="UP000426444">
    <property type="component" value="Chromosome"/>
</dbReference>
<dbReference type="GO" id="GO:0016887">
    <property type="term" value="F:ATP hydrolysis activity"/>
    <property type="evidence" value="ECO:0007669"/>
    <property type="project" value="InterPro"/>
</dbReference>
<evidence type="ECO:0000313" key="5">
    <source>
        <dbReference type="Proteomes" id="UP000426444"/>
    </source>
</evidence>
<evidence type="ECO:0000256" key="2">
    <source>
        <dbReference type="ARBA" id="ARBA00022840"/>
    </source>
</evidence>
<dbReference type="Pfam" id="PF00005">
    <property type="entry name" value="ABC_tran"/>
    <property type="match status" value="1"/>
</dbReference>
<organism evidence="4 5">
    <name type="scientific">Candidatus Syntrophocurvum alkaliphilum</name>
    <dbReference type="NCBI Taxonomy" id="2293317"/>
    <lineage>
        <taxon>Bacteria</taxon>
        <taxon>Bacillati</taxon>
        <taxon>Bacillota</taxon>
        <taxon>Clostridia</taxon>
        <taxon>Eubacteriales</taxon>
        <taxon>Syntrophomonadaceae</taxon>
        <taxon>Candidatus Syntrophocurvum</taxon>
    </lineage>
</organism>
<keyword evidence="2" id="KW-0067">ATP-binding</keyword>
<proteinExistence type="predicted"/>
<evidence type="ECO:0000259" key="3">
    <source>
        <dbReference type="PROSITE" id="PS50893"/>
    </source>
</evidence>
<dbReference type="RefSeq" id="WP_156202660.1">
    <property type="nucleotide sequence ID" value="NZ_CP046457.1"/>
</dbReference>
<dbReference type="SMART" id="SM00382">
    <property type="entry name" value="AAA"/>
    <property type="match status" value="1"/>
</dbReference>
<dbReference type="InterPro" id="IPR027417">
    <property type="entry name" value="P-loop_NTPase"/>
</dbReference>
<dbReference type="InterPro" id="IPR003593">
    <property type="entry name" value="AAA+_ATPase"/>
</dbReference>
<dbReference type="EMBL" id="CP046457">
    <property type="protein sequence ID" value="QGT98690.1"/>
    <property type="molecule type" value="Genomic_DNA"/>
</dbReference>
<dbReference type="GO" id="GO:0005524">
    <property type="term" value="F:ATP binding"/>
    <property type="evidence" value="ECO:0007669"/>
    <property type="project" value="UniProtKB-KW"/>
</dbReference>
<dbReference type="CDD" id="cd03228">
    <property type="entry name" value="ABCC_MRP_Like"/>
    <property type="match status" value="1"/>
</dbReference>
<dbReference type="KEGG" id="salq:SYNTR_0097"/>
<evidence type="ECO:0000256" key="1">
    <source>
        <dbReference type="ARBA" id="ARBA00022741"/>
    </source>
</evidence>
<dbReference type="PANTHER" id="PTHR43119:SF1">
    <property type="entry name" value="ABC TRANSPORTER DOMAIN-CONTAINING PROTEIN"/>
    <property type="match status" value="1"/>
</dbReference>
<reference evidence="5" key="1">
    <citation type="journal article" date="2019" name="Microbiology">
        <title>Complete Genome Sequence of an Uncultured Bacterium of the Candidate Phylum Bipolaricaulota.</title>
        <authorList>
            <person name="Kadnikov V.V."/>
            <person name="Mardanov A.V."/>
            <person name="Beletsky A.V."/>
            <person name="Frank Y.A."/>
            <person name="Karnachuk O.V."/>
            <person name="Ravin N.V."/>
        </authorList>
    </citation>
    <scope>NUCLEOTIDE SEQUENCE [LARGE SCALE GENOMIC DNA]</scope>
</reference>
<dbReference type="Gene3D" id="3.40.50.300">
    <property type="entry name" value="P-loop containing nucleotide triphosphate hydrolases"/>
    <property type="match status" value="1"/>
</dbReference>
<dbReference type="AlphaFoldDB" id="A0A6I6DBZ3"/>
<name>A0A6I6DBZ3_9FIRM</name>
<gene>
    <name evidence="4" type="ORF">SYNTR_0097</name>
</gene>
<dbReference type="PROSITE" id="PS50893">
    <property type="entry name" value="ABC_TRANSPORTER_2"/>
    <property type="match status" value="1"/>
</dbReference>
<keyword evidence="1" id="KW-0547">Nucleotide-binding</keyword>
<dbReference type="PANTHER" id="PTHR43119">
    <property type="entry name" value="ABC TRANSPORT PROTEIN ATP-BINDING COMPONENT-RELATED"/>
    <property type="match status" value="1"/>
</dbReference>
<accession>A0A6I6DBZ3</accession>
<dbReference type="OrthoDB" id="9785080at2"/>
<protein>
    <recommendedName>
        <fullName evidence="3">ABC transporter domain-containing protein</fullName>
    </recommendedName>
</protein>
<keyword evidence="5" id="KW-1185">Reference proteome</keyword>
<evidence type="ECO:0000313" key="4">
    <source>
        <dbReference type="EMBL" id="QGT98690.1"/>
    </source>
</evidence>
<feature type="domain" description="ABC transporter" evidence="3">
    <location>
        <begin position="5"/>
        <end position="217"/>
    </location>
</feature>
<dbReference type="InterPro" id="IPR003439">
    <property type="entry name" value="ABC_transporter-like_ATP-bd"/>
</dbReference>
<sequence>MAYLFEFANITKKLNNDNKMLKISGQVDEGQILILKGPSGSGKSTLLKVLARLIRADAGTVVFKGNEWSSVDPIEWRKNVLYVSQKPVLFNGTVKDNFVLPFSFSSYKLNKARFNLQLAQKYLSDVNLSTEFLEQDAKKISGGEGARVALIRALLINPSILMLDEPNAYLDKESREKVNNLLLKWLQGNTGKAIIMITHNDEDFKLSTNINYLTIQGS</sequence>
<dbReference type="SUPFAM" id="SSF52540">
    <property type="entry name" value="P-loop containing nucleoside triphosphate hydrolases"/>
    <property type="match status" value="1"/>
</dbReference>